<dbReference type="GO" id="GO:0032259">
    <property type="term" value="P:methylation"/>
    <property type="evidence" value="ECO:0007669"/>
    <property type="project" value="UniProtKB-KW"/>
</dbReference>
<dbReference type="InterPro" id="IPR036631">
    <property type="entry name" value="MGMT_N_sf"/>
</dbReference>
<name>A0ABU3VS57_9EURY</name>
<keyword evidence="2 8" id="KW-0963">Cytoplasm</keyword>
<dbReference type="Gene3D" id="3.30.160.70">
    <property type="entry name" value="Methylated DNA-protein cysteine methyltransferase domain"/>
    <property type="match status" value="1"/>
</dbReference>
<comment type="similarity">
    <text evidence="8">Belongs to the MGMT family.</text>
</comment>
<keyword evidence="3 8" id="KW-0489">Methyltransferase</keyword>
<feature type="domain" description="Methylated-DNA-[protein]-cysteine S-methyltransferase DNA binding" evidence="9">
    <location>
        <begin position="80"/>
        <end position="165"/>
    </location>
</feature>
<dbReference type="EC" id="2.1.1.63" evidence="8"/>
<evidence type="ECO:0000256" key="7">
    <source>
        <dbReference type="ARBA" id="ARBA00049348"/>
    </source>
</evidence>
<dbReference type="Pfam" id="PF02870">
    <property type="entry name" value="Methyltransf_1N"/>
    <property type="match status" value="1"/>
</dbReference>
<dbReference type="Gene3D" id="1.10.10.10">
    <property type="entry name" value="Winged helix-like DNA-binding domain superfamily/Winged helix DNA-binding domain"/>
    <property type="match status" value="1"/>
</dbReference>
<evidence type="ECO:0000256" key="3">
    <source>
        <dbReference type="ARBA" id="ARBA00022603"/>
    </source>
</evidence>
<comment type="subcellular location">
    <subcellularLocation>
        <location evidence="8">Cytoplasm</location>
    </subcellularLocation>
</comment>
<dbReference type="InterPro" id="IPR036217">
    <property type="entry name" value="MethylDNA_cys_MeTrfase_DNAb"/>
</dbReference>
<evidence type="ECO:0000256" key="8">
    <source>
        <dbReference type="HAMAP-Rule" id="MF_00772"/>
    </source>
</evidence>
<reference evidence="11 12" key="1">
    <citation type="submission" date="2023-06" db="EMBL/GenBank/DDBJ databases">
        <title>Genome sequence of Methanimicrococcus sp. At1.</title>
        <authorList>
            <person name="Protasov E."/>
            <person name="Platt K."/>
            <person name="Poehlein A."/>
            <person name="Daniel R."/>
            <person name="Brune A."/>
        </authorList>
    </citation>
    <scope>NUCLEOTIDE SEQUENCE [LARGE SCALE GENOMIC DNA]</scope>
    <source>
        <strain evidence="11 12">At1</strain>
    </source>
</reference>
<accession>A0ABU3VS57</accession>
<dbReference type="InterPro" id="IPR023546">
    <property type="entry name" value="MGMT"/>
</dbReference>
<dbReference type="PANTHER" id="PTHR10815">
    <property type="entry name" value="METHYLATED-DNA--PROTEIN-CYSTEINE METHYLTRANSFERASE"/>
    <property type="match status" value="1"/>
</dbReference>
<dbReference type="PROSITE" id="PS00374">
    <property type="entry name" value="MGMT"/>
    <property type="match status" value="1"/>
</dbReference>
<dbReference type="PANTHER" id="PTHR10815:SF5">
    <property type="entry name" value="METHYLATED-DNA--PROTEIN-CYSTEINE METHYLTRANSFERASE"/>
    <property type="match status" value="1"/>
</dbReference>
<dbReference type="EMBL" id="JAWDKC010000029">
    <property type="protein sequence ID" value="MDV0446001.1"/>
    <property type="molecule type" value="Genomic_DNA"/>
</dbReference>
<feature type="active site" description="Nucleophile; methyl group acceptor" evidence="8">
    <location>
        <position position="136"/>
    </location>
</feature>
<sequence>MYYSTNYPSSLGLITLASDGENLIGLWIEGQKYHGDTVKEEMIQNDDLPVFESAKNWLDRYFKGEEPAISELPLAPIGGEFRRAVWKILCEIPYGEYITYGDIARKVAVQMNKTSMSGQAVGGAVGHNPISIIIPCHRVVGSNGSLTGYAGGIDKKIKLLEHEGVDTSCLSVPKKGTAL</sequence>
<dbReference type="RefSeq" id="WP_318786439.1">
    <property type="nucleotide sequence ID" value="NZ_JAWDKC010000029.1"/>
</dbReference>
<evidence type="ECO:0000313" key="11">
    <source>
        <dbReference type="EMBL" id="MDV0446001.1"/>
    </source>
</evidence>
<comment type="catalytic activity">
    <reaction evidence="1 8">
        <text>a 4-O-methyl-thymidine in DNA + L-cysteinyl-[protein] = a thymidine in DNA + S-methyl-L-cysteinyl-[protein]</text>
        <dbReference type="Rhea" id="RHEA:53428"/>
        <dbReference type="Rhea" id="RHEA-COMP:10131"/>
        <dbReference type="Rhea" id="RHEA-COMP:10132"/>
        <dbReference type="Rhea" id="RHEA-COMP:13555"/>
        <dbReference type="Rhea" id="RHEA-COMP:13556"/>
        <dbReference type="ChEBI" id="CHEBI:29950"/>
        <dbReference type="ChEBI" id="CHEBI:82612"/>
        <dbReference type="ChEBI" id="CHEBI:137386"/>
        <dbReference type="ChEBI" id="CHEBI:137387"/>
        <dbReference type="EC" id="2.1.1.63"/>
    </reaction>
</comment>
<keyword evidence="4 8" id="KW-0808">Transferase</keyword>
<feature type="domain" description="Methylguanine DNA methyltransferase ribonuclease-like" evidence="10">
    <location>
        <begin position="2"/>
        <end position="76"/>
    </location>
</feature>
<dbReference type="SUPFAM" id="SSF46767">
    <property type="entry name" value="Methylated DNA-protein cysteine methyltransferase, C-terminal domain"/>
    <property type="match status" value="1"/>
</dbReference>
<dbReference type="GO" id="GO:0003908">
    <property type="term" value="F:methylated-DNA-[protein]-cysteine S-methyltransferase activity"/>
    <property type="evidence" value="ECO:0007669"/>
    <property type="project" value="UniProtKB-EC"/>
</dbReference>
<evidence type="ECO:0000256" key="6">
    <source>
        <dbReference type="ARBA" id="ARBA00023204"/>
    </source>
</evidence>
<comment type="miscellaneous">
    <text evidence="8">This enzyme catalyzes only one turnover and therefore is not strictly catalytic. According to one definition, an enzyme is a biocatalyst that acts repeatedly and over many reaction cycles.</text>
</comment>
<evidence type="ECO:0000259" key="10">
    <source>
        <dbReference type="Pfam" id="PF02870"/>
    </source>
</evidence>
<evidence type="ECO:0000313" key="12">
    <source>
        <dbReference type="Proteomes" id="UP001272052"/>
    </source>
</evidence>
<protein>
    <recommendedName>
        <fullName evidence="8">Methylated-DNA--protein-cysteine methyltransferase</fullName>
        <ecNumber evidence="8">2.1.1.63</ecNumber>
    </recommendedName>
    <alternativeName>
        <fullName evidence="8">6-O-methylguanine-DNA methyltransferase</fullName>
        <shortName evidence="8">MGMT</shortName>
    </alternativeName>
    <alternativeName>
        <fullName evidence="8">O-6-methylguanine-DNA-alkyltransferase</fullName>
    </alternativeName>
</protein>
<dbReference type="InterPro" id="IPR001497">
    <property type="entry name" value="MethylDNA_cys_MeTrfase_AS"/>
</dbReference>
<proteinExistence type="inferred from homology"/>
<keyword evidence="6 8" id="KW-0234">DNA repair</keyword>
<dbReference type="Pfam" id="PF01035">
    <property type="entry name" value="DNA_binding_1"/>
    <property type="match status" value="1"/>
</dbReference>
<evidence type="ECO:0000256" key="4">
    <source>
        <dbReference type="ARBA" id="ARBA00022679"/>
    </source>
</evidence>
<dbReference type="NCBIfam" id="TIGR00589">
    <property type="entry name" value="ogt"/>
    <property type="match status" value="1"/>
</dbReference>
<comment type="catalytic activity">
    <reaction evidence="7 8">
        <text>a 6-O-methyl-2'-deoxyguanosine in DNA + L-cysteinyl-[protein] = S-methyl-L-cysteinyl-[protein] + a 2'-deoxyguanosine in DNA</text>
        <dbReference type="Rhea" id="RHEA:24000"/>
        <dbReference type="Rhea" id="RHEA-COMP:10131"/>
        <dbReference type="Rhea" id="RHEA-COMP:10132"/>
        <dbReference type="Rhea" id="RHEA-COMP:11367"/>
        <dbReference type="Rhea" id="RHEA-COMP:11368"/>
        <dbReference type="ChEBI" id="CHEBI:29950"/>
        <dbReference type="ChEBI" id="CHEBI:82612"/>
        <dbReference type="ChEBI" id="CHEBI:85445"/>
        <dbReference type="ChEBI" id="CHEBI:85448"/>
        <dbReference type="EC" id="2.1.1.63"/>
    </reaction>
</comment>
<dbReference type="InterPro" id="IPR008332">
    <property type="entry name" value="MethylG_MeTrfase_N"/>
</dbReference>
<evidence type="ECO:0000256" key="1">
    <source>
        <dbReference type="ARBA" id="ARBA00001286"/>
    </source>
</evidence>
<dbReference type="SUPFAM" id="SSF53155">
    <property type="entry name" value="Methylated DNA-protein cysteine methyltransferase domain"/>
    <property type="match status" value="1"/>
</dbReference>
<organism evidence="11 12">
    <name type="scientific">Methanimicrococcus hacksteinii</name>
    <dbReference type="NCBI Taxonomy" id="3028293"/>
    <lineage>
        <taxon>Archaea</taxon>
        <taxon>Methanobacteriati</taxon>
        <taxon>Methanobacteriota</taxon>
        <taxon>Stenosarchaea group</taxon>
        <taxon>Methanomicrobia</taxon>
        <taxon>Methanosarcinales</taxon>
        <taxon>Methanosarcinaceae</taxon>
        <taxon>Methanimicrococcus</taxon>
    </lineage>
</organism>
<gene>
    <name evidence="11" type="primary">ogt_2</name>
    <name evidence="8" type="synonym">ogt</name>
    <name evidence="11" type="ORF">MmiAt1_16070</name>
</gene>
<comment type="function">
    <text evidence="8">Involved in the cellular defense against the biological effects of O6-methylguanine (O6-MeG) and O4-methylthymine (O4-MeT) in DNA. Repairs the methylated nucleobase in DNA by stoichiometrically transferring the methyl group to a cysteine residue in the enzyme. This is a suicide reaction: the enzyme is irreversibly inactivated.</text>
</comment>
<keyword evidence="12" id="KW-1185">Reference proteome</keyword>
<dbReference type="InterPro" id="IPR014048">
    <property type="entry name" value="MethylDNA_cys_MeTrfase_DNA-bd"/>
</dbReference>
<dbReference type="CDD" id="cd06445">
    <property type="entry name" value="ATase"/>
    <property type="match status" value="1"/>
</dbReference>
<dbReference type="HAMAP" id="MF_00772">
    <property type="entry name" value="OGT"/>
    <property type="match status" value="1"/>
</dbReference>
<dbReference type="Proteomes" id="UP001272052">
    <property type="component" value="Unassembled WGS sequence"/>
</dbReference>
<keyword evidence="5 8" id="KW-0227">DNA damage</keyword>
<evidence type="ECO:0000256" key="5">
    <source>
        <dbReference type="ARBA" id="ARBA00022763"/>
    </source>
</evidence>
<comment type="caution">
    <text evidence="11">The sequence shown here is derived from an EMBL/GenBank/DDBJ whole genome shotgun (WGS) entry which is preliminary data.</text>
</comment>
<evidence type="ECO:0000256" key="2">
    <source>
        <dbReference type="ARBA" id="ARBA00022490"/>
    </source>
</evidence>
<dbReference type="InterPro" id="IPR036388">
    <property type="entry name" value="WH-like_DNA-bd_sf"/>
</dbReference>
<evidence type="ECO:0000259" key="9">
    <source>
        <dbReference type="Pfam" id="PF01035"/>
    </source>
</evidence>